<dbReference type="STRING" id="1802165.A3F94_02450"/>
<feature type="transmembrane region" description="Helical" evidence="1">
    <location>
        <begin position="7"/>
        <end position="27"/>
    </location>
</feature>
<accession>A0A1G2HJJ7</accession>
<dbReference type="AlphaFoldDB" id="A0A1G2HJJ7"/>
<gene>
    <name evidence="2" type="ORF">A3F94_02450</name>
</gene>
<evidence type="ECO:0000256" key="1">
    <source>
        <dbReference type="SAM" id="Phobius"/>
    </source>
</evidence>
<evidence type="ECO:0000313" key="2">
    <source>
        <dbReference type="EMBL" id="OGZ62068.1"/>
    </source>
</evidence>
<keyword evidence="1" id="KW-0472">Membrane</keyword>
<feature type="transmembrane region" description="Helical" evidence="1">
    <location>
        <begin position="33"/>
        <end position="49"/>
    </location>
</feature>
<comment type="caution">
    <text evidence="2">The sequence shown here is derived from an EMBL/GenBank/DDBJ whole genome shotgun (WGS) entry which is preliminary data.</text>
</comment>
<dbReference type="Proteomes" id="UP000176770">
    <property type="component" value="Unassembled WGS sequence"/>
</dbReference>
<evidence type="ECO:0000313" key="3">
    <source>
        <dbReference type="Proteomes" id="UP000176770"/>
    </source>
</evidence>
<organism evidence="2 3">
    <name type="scientific">Candidatus Spechtbacteria bacterium RIFCSPLOWO2_12_FULL_38_22</name>
    <dbReference type="NCBI Taxonomy" id="1802165"/>
    <lineage>
        <taxon>Bacteria</taxon>
        <taxon>Candidatus Spechtiibacteriota</taxon>
    </lineage>
</organism>
<keyword evidence="1" id="KW-0812">Transmembrane</keyword>
<proteinExistence type="predicted"/>
<dbReference type="EMBL" id="MHOK01000009">
    <property type="protein sequence ID" value="OGZ62068.1"/>
    <property type="molecule type" value="Genomic_DNA"/>
</dbReference>
<keyword evidence="1" id="KW-1133">Transmembrane helix</keyword>
<protein>
    <submittedName>
        <fullName evidence="2">Uncharacterized protein</fullName>
    </submittedName>
</protein>
<sequence length="59" mass="6322">MLTALKDLGLGLLVLIGLGLFCALLVLWVTYSIISFAVVVVLGLAYMIGRDIGNSKNLR</sequence>
<name>A0A1G2HJJ7_9BACT</name>
<reference evidence="2 3" key="1">
    <citation type="journal article" date="2016" name="Nat. Commun.">
        <title>Thousands of microbial genomes shed light on interconnected biogeochemical processes in an aquifer system.</title>
        <authorList>
            <person name="Anantharaman K."/>
            <person name="Brown C.T."/>
            <person name="Hug L.A."/>
            <person name="Sharon I."/>
            <person name="Castelle C.J."/>
            <person name="Probst A.J."/>
            <person name="Thomas B.C."/>
            <person name="Singh A."/>
            <person name="Wilkins M.J."/>
            <person name="Karaoz U."/>
            <person name="Brodie E.L."/>
            <person name="Williams K.H."/>
            <person name="Hubbard S.S."/>
            <person name="Banfield J.F."/>
        </authorList>
    </citation>
    <scope>NUCLEOTIDE SEQUENCE [LARGE SCALE GENOMIC DNA]</scope>
</reference>